<dbReference type="OrthoDB" id="9814782at2"/>
<evidence type="ECO:0000313" key="3">
    <source>
        <dbReference type="Proteomes" id="UP000245293"/>
    </source>
</evidence>
<reference evidence="3" key="1">
    <citation type="submission" date="2018-05" db="EMBL/GenBank/DDBJ databases">
        <authorList>
            <person name="Du Z."/>
            <person name="Wang X."/>
        </authorList>
    </citation>
    <scope>NUCLEOTIDE SEQUENCE [LARGE SCALE GENOMIC DNA]</scope>
    <source>
        <strain evidence="3">WDS4C29</strain>
    </source>
</reference>
<protein>
    <submittedName>
        <fullName evidence="2">Sarcosine oxidase subunit gamma</fullName>
    </submittedName>
</protein>
<evidence type="ECO:0000313" key="2">
    <source>
        <dbReference type="EMBL" id="PWG17396.1"/>
    </source>
</evidence>
<dbReference type="InterPro" id="IPR007375">
    <property type="entry name" value="SoxG"/>
</dbReference>
<keyword evidence="3" id="KW-1185">Reference proteome</keyword>
<dbReference type="InterPro" id="IPR027266">
    <property type="entry name" value="TrmE/GcvT-like"/>
</dbReference>
<organism evidence="2 3">
    <name type="scientific">Salibaculum griseiflavum</name>
    <dbReference type="NCBI Taxonomy" id="1914409"/>
    <lineage>
        <taxon>Bacteria</taxon>
        <taxon>Pseudomonadati</taxon>
        <taxon>Pseudomonadota</taxon>
        <taxon>Alphaproteobacteria</taxon>
        <taxon>Rhodobacterales</taxon>
        <taxon>Roseobacteraceae</taxon>
        <taxon>Salibaculum</taxon>
    </lineage>
</organism>
<comment type="caution">
    <text evidence="2">The sequence shown here is derived from an EMBL/GenBank/DDBJ whole genome shotgun (WGS) entry which is preliminary data.</text>
</comment>
<name>A0A2V1P505_9RHOB</name>
<dbReference type="SUPFAM" id="SSF103025">
    <property type="entry name" value="Folate-binding domain"/>
    <property type="match status" value="1"/>
</dbReference>
<dbReference type="Gene3D" id="3.30.70.1520">
    <property type="entry name" value="Heterotetrameric sarcosine oxidase"/>
    <property type="match status" value="1"/>
</dbReference>
<dbReference type="Pfam" id="PF04268">
    <property type="entry name" value="SoxG"/>
    <property type="match status" value="1"/>
</dbReference>
<feature type="compositionally biased region" description="Polar residues" evidence="1">
    <location>
        <begin position="1"/>
        <end position="19"/>
    </location>
</feature>
<dbReference type="AlphaFoldDB" id="A0A2V1P505"/>
<dbReference type="Gene3D" id="3.30.1360.120">
    <property type="entry name" value="Probable tRNA modification gtpase trme, domain 1"/>
    <property type="match status" value="1"/>
</dbReference>
<proteinExistence type="predicted"/>
<feature type="region of interest" description="Disordered" evidence="1">
    <location>
        <begin position="1"/>
        <end position="21"/>
    </location>
</feature>
<evidence type="ECO:0000256" key="1">
    <source>
        <dbReference type="SAM" id="MobiDB-lite"/>
    </source>
</evidence>
<sequence>MSETSALNGRGTEGTTTVRDTGLQGMITLRGNLASTKLKAICKEITGQPMPKAGQAHVSGDTGLAWMSPDELLVLVPHGQAADAVARIDAALAGQHFLAVNVSDARALIAVEGAGAREVIARLCPVDMSPEAFGPGAFRRTRMAQIPAAFWMEQDGSLRVICFRSVAEYAFGLLSTAAKSPAVGFL</sequence>
<dbReference type="Proteomes" id="UP000245293">
    <property type="component" value="Unassembled WGS sequence"/>
</dbReference>
<gene>
    <name evidence="2" type="ORF">DFK10_06380</name>
</gene>
<dbReference type="EMBL" id="QETF01000005">
    <property type="protein sequence ID" value="PWG17396.1"/>
    <property type="molecule type" value="Genomic_DNA"/>
</dbReference>
<accession>A0A2V1P505</accession>
<dbReference type="RefSeq" id="WP_109387770.1">
    <property type="nucleotide sequence ID" value="NZ_QETF01000005.1"/>
</dbReference>